<evidence type="ECO:0000259" key="8">
    <source>
        <dbReference type="Pfam" id="PF06429"/>
    </source>
</evidence>
<keyword evidence="5" id="KW-0964">Secreted</keyword>
<evidence type="ECO:0000256" key="6">
    <source>
        <dbReference type="ARBA" id="ARBA00023143"/>
    </source>
</evidence>
<evidence type="ECO:0000313" key="11">
    <source>
        <dbReference type="Proteomes" id="UP000628984"/>
    </source>
</evidence>
<evidence type="ECO:0000256" key="5">
    <source>
        <dbReference type="ARBA" id="ARBA00022525"/>
    </source>
</evidence>
<name>A0A918IM74_9RHOB</name>
<dbReference type="GO" id="GO:0044780">
    <property type="term" value="P:bacterial-type flagellum assembly"/>
    <property type="evidence" value="ECO:0007669"/>
    <property type="project" value="InterPro"/>
</dbReference>
<dbReference type="EMBL" id="BMYQ01000001">
    <property type="protein sequence ID" value="GGW21510.1"/>
    <property type="molecule type" value="Genomic_DNA"/>
</dbReference>
<keyword evidence="10" id="KW-0966">Cell projection</keyword>
<evidence type="ECO:0000313" key="10">
    <source>
        <dbReference type="EMBL" id="GGW21510.1"/>
    </source>
</evidence>
<dbReference type="PROSITE" id="PS00588">
    <property type="entry name" value="FLAGELLA_BB_ROD"/>
    <property type="match status" value="1"/>
</dbReference>
<dbReference type="Pfam" id="PF00460">
    <property type="entry name" value="Flg_bb_rod"/>
    <property type="match status" value="1"/>
</dbReference>
<evidence type="ECO:0000256" key="1">
    <source>
        <dbReference type="ARBA" id="ARBA00004117"/>
    </source>
</evidence>
<reference evidence="10" key="1">
    <citation type="journal article" date="2014" name="Int. J. Syst. Evol. Microbiol.">
        <title>Complete genome sequence of Corynebacterium casei LMG S-19264T (=DSM 44701T), isolated from a smear-ripened cheese.</title>
        <authorList>
            <consortium name="US DOE Joint Genome Institute (JGI-PGF)"/>
            <person name="Walter F."/>
            <person name="Albersmeier A."/>
            <person name="Kalinowski J."/>
            <person name="Ruckert C."/>
        </authorList>
    </citation>
    <scope>NUCLEOTIDE SEQUENCE</scope>
    <source>
        <strain evidence="10">KCTC 23714</strain>
    </source>
</reference>
<dbReference type="NCBIfam" id="TIGR02492">
    <property type="entry name" value="flgK_ends"/>
    <property type="match status" value="1"/>
</dbReference>
<dbReference type="Pfam" id="PF22638">
    <property type="entry name" value="FlgK_D1"/>
    <property type="match status" value="1"/>
</dbReference>
<evidence type="ECO:0000256" key="4">
    <source>
        <dbReference type="ARBA" id="ARBA00016244"/>
    </source>
</evidence>
<dbReference type="Proteomes" id="UP000628984">
    <property type="component" value="Unassembled WGS sequence"/>
</dbReference>
<comment type="subcellular location">
    <subcellularLocation>
        <location evidence="1">Bacterial flagellum basal body</location>
    </subcellularLocation>
    <subcellularLocation>
        <location evidence="2">Secreted</location>
    </subcellularLocation>
</comment>
<evidence type="ECO:0000259" key="9">
    <source>
        <dbReference type="Pfam" id="PF22638"/>
    </source>
</evidence>
<feature type="domain" description="Flagellar basal body rod protein N-terminal" evidence="7">
    <location>
        <begin position="5"/>
        <end position="34"/>
    </location>
</feature>
<comment type="caution">
    <text evidence="10">The sequence shown here is derived from an EMBL/GenBank/DDBJ whole genome shotgun (WGS) entry which is preliminary data.</text>
</comment>
<accession>A0A918IM74</accession>
<comment type="similarity">
    <text evidence="3">Belongs to the flagella basal body rod proteins family.</text>
</comment>
<dbReference type="GO" id="GO:0005198">
    <property type="term" value="F:structural molecule activity"/>
    <property type="evidence" value="ECO:0007669"/>
    <property type="project" value="InterPro"/>
</dbReference>
<organism evidence="10 11">
    <name type="scientific">Gemmobacter lanyuensis</name>
    <dbReference type="NCBI Taxonomy" id="1054497"/>
    <lineage>
        <taxon>Bacteria</taxon>
        <taxon>Pseudomonadati</taxon>
        <taxon>Pseudomonadota</taxon>
        <taxon>Alphaproteobacteria</taxon>
        <taxon>Rhodobacterales</taxon>
        <taxon>Paracoccaceae</taxon>
        <taxon>Gemmobacter</taxon>
    </lineage>
</organism>
<keyword evidence="10" id="KW-0282">Flagellum</keyword>
<evidence type="ECO:0000256" key="2">
    <source>
        <dbReference type="ARBA" id="ARBA00004613"/>
    </source>
</evidence>
<dbReference type="GO" id="GO:0005576">
    <property type="term" value="C:extracellular region"/>
    <property type="evidence" value="ECO:0007669"/>
    <property type="project" value="UniProtKB-SubCell"/>
</dbReference>
<dbReference type="InterPro" id="IPR053927">
    <property type="entry name" value="FlgK_helical"/>
</dbReference>
<dbReference type="GO" id="GO:0009424">
    <property type="term" value="C:bacterial-type flagellum hook"/>
    <property type="evidence" value="ECO:0007669"/>
    <property type="project" value="InterPro"/>
</dbReference>
<gene>
    <name evidence="10" type="primary">flgK1</name>
    <name evidence="10" type="ORF">GCM10011452_02160</name>
</gene>
<dbReference type="SUPFAM" id="SSF64518">
    <property type="entry name" value="Phase 1 flagellin"/>
    <property type="match status" value="1"/>
</dbReference>
<keyword evidence="6" id="KW-0975">Bacterial flagellum</keyword>
<feature type="domain" description="Flagellar hook-associated protein FlgK helical" evidence="9">
    <location>
        <begin position="97"/>
        <end position="322"/>
    </location>
</feature>
<keyword evidence="10" id="KW-0969">Cilium</keyword>
<dbReference type="GO" id="GO:0009425">
    <property type="term" value="C:bacterial-type flagellum basal body"/>
    <property type="evidence" value="ECO:0007669"/>
    <property type="project" value="UniProtKB-SubCell"/>
</dbReference>
<dbReference type="InterPro" id="IPR002371">
    <property type="entry name" value="FlgK"/>
</dbReference>
<protein>
    <recommendedName>
        <fullName evidence="4">Flagellar hook-associated protein 1</fullName>
    </recommendedName>
</protein>
<dbReference type="InterPro" id="IPR010930">
    <property type="entry name" value="Flg_bb/hook_C_dom"/>
</dbReference>
<dbReference type="PANTHER" id="PTHR30033:SF1">
    <property type="entry name" value="FLAGELLAR HOOK-ASSOCIATED PROTEIN 1"/>
    <property type="match status" value="1"/>
</dbReference>
<evidence type="ECO:0000256" key="3">
    <source>
        <dbReference type="ARBA" id="ARBA00009677"/>
    </source>
</evidence>
<sequence length="1364" mass="135832">MSSLLDIARSGLMAYQNALAVAGENISNVNTEGYVRQNVQLSNQPGAQASPLWQPSGGGGVTVEEVQRAFSELLANRARRAEGAEVSAQTRVDYTASIENLLIPGKGGIDTSMQEFFSALSDLSSSPASLPLRQVTMQAGGSLAAAVVQVATGLSTLREDLAFAAGQTASQTQGLLSDLAKLQEQMLAQSTGSMTANAMATQRDAILDRIGQNIGISVSFDDRGRAEVSLGESGILLVERATAAKLSVQVDDRLSLVVDGPSGRTETRLMTSGKMEGLSQALGALDYAISELDEFARRMADAMNGVQTAGHDLNGDPGAAMFSLSGWQATPGVTNQGLTQLQIRPGAGTAGDGALTLVRSGSLWEATDASGAVLGTGANRLSLPGLEIELSGTAAEGDRFTIDRTDGKAINMTFLLSNAREVAAAASALVQPLPANGGSAALTMIPATIPEATAVDLPDLLSAGKTASDAVTLLQSGVVARIPASGGSLNLAALGQQSTVEFALTPGALDAATALTVTAGGTSYSFDLSVMADGSARPSGWTGGDLAEALNSGALLAGGQTLAQLGLRAAGAGGQFSLASGNAAITAGDLTGPGLALAGTAVPGSPVGGDVQVFTRNGVHLAGSPLTPAQAASLLTEANGFLPGATYDATRLNTGYRGMEADVVTLPGREEATVALAGIASWSGSLPAAATPPQVVQLSRTGEGTAPITVPEGATAALAAARMNGALPGLTATATTAVQLSATDGTLTFELSGDNSTPITLSARVAGGDMTAVAGQINRVATVTGLRAEVAPDRSRLLMVSDTGATITLGSFRHDAGGTLSIAEATPEGSLLGGSVALGAGLSSARITGRVELTSPEDFSVTQAGVTTASAVDGLEGGLIARTSSNAGATQALSFRFDAALDGAGTSADGTTATAAGTQYSVTLGGKTVSVDAGMIGAADAADVTRALATALRAGTPDVTLTGVAVPGLPPDGAALDLTVDGQTYQLSMQNGTPVVTGPEPGRVQASFDASNRLTLRLTGTTDGSGIGLKPSADSAARAFGLASSDGPMMRVRGGGVSAAGLPAGGATLRVSVAGNVYSLQVMNFGGTVQVQTPAGFPGAASVGADGAISLLLPAHAGSVAVGPPPEAGFDTLGASVAATGDSLTMTSADGGALMVSAGATALSGNRLQLDGLPPEDLLVAMTGSGTLRLAGGLEAEAPASANVELRVLDAGRKQVGLFDSITGDQIAATFLGADGRATLAGYSINLGQGAQTGDRYALTRTGAGSADGSNLENFLSFWTGDESMTTRFAVFLSDIGSSTSAAKSRLSAAQTQNMSAQSAKAELSAVDLDTEAANLLELQQAYQGNAQALGVARDLFETLLKAL</sequence>
<reference evidence="10" key="2">
    <citation type="submission" date="2020-09" db="EMBL/GenBank/DDBJ databases">
        <authorList>
            <person name="Sun Q."/>
            <person name="Kim S."/>
        </authorList>
    </citation>
    <scope>NUCLEOTIDE SEQUENCE</scope>
    <source>
        <strain evidence="10">KCTC 23714</strain>
    </source>
</reference>
<dbReference type="InterPro" id="IPR019776">
    <property type="entry name" value="Flagellar_basal_body_rod_CS"/>
</dbReference>
<evidence type="ECO:0000259" key="7">
    <source>
        <dbReference type="Pfam" id="PF00460"/>
    </source>
</evidence>
<feature type="domain" description="Flagellar basal-body/hook protein C-terminal" evidence="8">
    <location>
        <begin position="1323"/>
        <end position="1362"/>
    </location>
</feature>
<proteinExistence type="inferred from homology"/>
<keyword evidence="11" id="KW-1185">Reference proteome</keyword>
<dbReference type="RefSeq" id="WP_189631957.1">
    <property type="nucleotide sequence ID" value="NZ_BMYQ01000001.1"/>
</dbReference>
<dbReference type="InterPro" id="IPR001444">
    <property type="entry name" value="Flag_bb_rod_N"/>
</dbReference>
<dbReference type="Pfam" id="PF06429">
    <property type="entry name" value="Flg_bbr_C"/>
    <property type="match status" value="1"/>
</dbReference>
<dbReference type="PANTHER" id="PTHR30033">
    <property type="entry name" value="FLAGELLAR HOOK-ASSOCIATED PROTEIN 1"/>
    <property type="match status" value="1"/>
</dbReference>